<proteinExistence type="predicted"/>
<dbReference type="SUPFAM" id="SSF52980">
    <property type="entry name" value="Restriction endonuclease-like"/>
    <property type="match status" value="1"/>
</dbReference>
<evidence type="ECO:0000259" key="1">
    <source>
        <dbReference type="Pfam" id="PF09588"/>
    </source>
</evidence>
<protein>
    <recommendedName>
        <fullName evidence="1">YqaJ viral recombinase domain-containing protein</fullName>
    </recommendedName>
</protein>
<name>A0ABQ9HTT1_9NEOP</name>
<reference evidence="2 3" key="1">
    <citation type="submission" date="2023-02" db="EMBL/GenBank/DDBJ databases">
        <title>LHISI_Scaffold_Assembly.</title>
        <authorList>
            <person name="Stuart O.P."/>
            <person name="Cleave R."/>
            <person name="Magrath M.J.L."/>
            <person name="Mikheyev A.S."/>
        </authorList>
    </citation>
    <scope>NUCLEOTIDE SEQUENCE [LARGE SCALE GENOMIC DNA]</scope>
    <source>
        <strain evidence="2">Daus_M_001</strain>
        <tissue evidence="2">Leg muscle</tissue>
    </source>
</reference>
<evidence type="ECO:0000313" key="2">
    <source>
        <dbReference type="EMBL" id="KAJ8887778.1"/>
    </source>
</evidence>
<dbReference type="InterPro" id="IPR051703">
    <property type="entry name" value="NF-kappa-B_Signaling_Reg"/>
</dbReference>
<comment type="caution">
    <text evidence="2">The sequence shown here is derived from an EMBL/GenBank/DDBJ whole genome shotgun (WGS) entry which is preliminary data.</text>
</comment>
<dbReference type="Proteomes" id="UP001159363">
    <property type="component" value="Chromosome X"/>
</dbReference>
<dbReference type="Gene3D" id="3.90.320.10">
    <property type="match status" value="1"/>
</dbReference>
<accession>A0ABQ9HTT1</accession>
<dbReference type="PANTHER" id="PTHR46609">
    <property type="entry name" value="EXONUCLEASE, PHAGE-TYPE/RECB, C-TERMINAL DOMAIN-CONTAINING PROTEIN"/>
    <property type="match status" value="1"/>
</dbReference>
<keyword evidence="3" id="KW-1185">Reference proteome</keyword>
<sequence length="262" mass="30042">MVTIVTVQKEAIFEVNHVPEMKANCRMSYHADSLIEDVYINCVELYNSHIANAVGDKRINICLRLSYQVSNMCIELETDEDYGPAAAVPDMPLDQLEVAKEEYVQKLISECIEEKRTDIECRTREQSSTHECKEEKSKRLTESNFVSSLSQICGYNRDKMGLEHENVALNELSKHLHIPFRRGELIIHPEHPFLGASPNALFNEDAIAEIKCPYSIKDMSPQEAYKQQLLTQMYRLSPIKEAPFTTIDAIPQHVLARAFYNF</sequence>
<dbReference type="PANTHER" id="PTHR46609:SF8">
    <property type="entry name" value="YQAJ VIRAL RECOMBINASE DOMAIN-CONTAINING PROTEIN"/>
    <property type="match status" value="1"/>
</dbReference>
<dbReference type="InterPro" id="IPR019080">
    <property type="entry name" value="YqaJ_viral_recombinase"/>
</dbReference>
<dbReference type="InterPro" id="IPR011604">
    <property type="entry name" value="PDDEXK-like_dom_sf"/>
</dbReference>
<dbReference type="EMBL" id="JARBHB010000004">
    <property type="protein sequence ID" value="KAJ8887778.1"/>
    <property type="molecule type" value="Genomic_DNA"/>
</dbReference>
<organism evidence="2 3">
    <name type="scientific">Dryococelus australis</name>
    <dbReference type="NCBI Taxonomy" id="614101"/>
    <lineage>
        <taxon>Eukaryota</taxon>
        <taxon>Metazoa</taxon>
        <taxon>Ecdysozoa</taxon>
        <taxon>Arthropoda</taxon>
        <taxon>Hexapoda</taxon>
        <taxon>Insecta</taxon>
        <taxon>Pterygota</taxon>
        <taxon>Neoptera</taxon>
        <taxon>Polyneoptera</taxon>
        <taxon>Phasmatodea</taxon>
        <taxon>Verophasmatodea</taxon>
        <taxon>Anareolatae</taxon>
        <taxon>Phasmatidae</taxon>
        <taxon>Eurycanthinae</taxon>
        <taxon>Dryococelus</taxon>
    </lineage>
</organism>
<gene>
    <name evidence="2" type="ORF">PR048_013996</name>
</gene>
<dbReference type="InterPro" id="IPR011335">
    <property type="entry name" value="Restrct_endonuc-II-like"/>
</dbReference>
<feature type="domain" description="YqaJ viral recombinase" evidence="1">
    <location>
        <begin position="127"/>
        <end position="233"/>
    </location>
</feature>
<dbReference type="Pfam" id="PF09588">
    <property type="entry name" value="YqaJ"/>
    <property type="match status" value="1"/>
</dbReference>
<evidence type="ECO:0000313" key="3">
    <source>
        <dbReference type="Proteomes" id="UP001159363"/>
    </source>
</evidence>